<dbReference type="Proteomes" id="UP000663860">
    <property type="component" value="Unassembled WGS sequence"/>
</dbReference>
<protein>
    <submittedName>
        <fullName evidence="3">Uncharacterized protein</fullName>
    </submittedName>
</protein>
<comment type="caution">
    <text evidence="3">The sequence shown here is derived from an EMBL/GenBank/DDBJ whole genome shotgun (WGS) entry which is preliminary data.</text>
</comment>
<feature type="signal peptide" evidence="2">
    <location>
        <begin position="1"/>
        <end position="23"/>
    </location>
</feature>
<evidence type="ECO:0000256" key="2">
    <source>
        <dbReference type="SAM" id="SignalP"/>
    </source>
</evidence>
<feature type="compositionally biased region" description="Polar residues" evidence="1">
    <location>
        <begin position="477"/>
        <end position="494"/>
    </location>
</feature>
<sequence length="599" mass="62840">MNCIVSTIFIVVVLNLTIENLDARKIESSLNNGQKQIIKRRSKRNTSSTPFSFFSNQPSPYINGDSSNCEQSAAGFAQVGVKVQKKMDDVEKNNLCVIGRPSMSTLQNGGMCGRNSNYLTTNGFAALCRGHTTISQLSTLNLFPVSFVDISGLRNAAYLNKVGQSTILSPLGILASLFGHILPSQLRPLNIYPLQNDMMTSGSLQNAGYLNSDCLPTALGCTASYIGYLPKNYTTSACQTSDDSPMTVERLANAKYIHGPLKLITSVGIVAIINGVLSRDDFKNAGCYPFVSGDQTPTSDDASQDQQTSLISSLVHTGYFFSNNLISNFGYYAISRSYFTIDQFRDLNLWPYPGEPCMDSFIAAGYASYSGHLTTLGFSLLHAQYFSFDSLAQLGIQIHDDCNIHHHAMTYGGFCHSAYHNTHTTAGTAGGYSSNGGQPGQGAQNPPASNGNGQYGSGPNGNSQYGSGTNGNGQYGSGPNSNGQYGSGPNSNGQYGSGGPNGNSQYGSGPNGNGQYSSGSHAGGRKSAGSSRNADPNNPGGPMDAGGPRNADPNDAGGPMDADPNSAGGPKNADPNNTDPSNVGPNNAGTDNDAAGLKK</sequence>
<feature type="region of interest" description="Disordered" evidence="1">
    <location>
        <begin position="430"/>
        <end position="599"/>
    </location>
</feature>
<feature type="chain" id="PRO_5036225680" evidence="2">
    <location>
        <begin position="24"/>
        <end position="599"/>
    </location>
</feature>
<name>A0A814QTG6_9BILA</name>
<organism evidence="3 5">
    <name type="scientific">Adineta steineri</name>
    <dbReference type="NCBI Taxonomy" id="433720"/>
    <lineage>
        <taxon>Eukaryota</taxon>
        <taxon>Metazoa</taxon>
        <taxon>Spiralia</taxon>
        <taxon>Gnathifera</taxon>
        <taxon>Rotifera</taxon>
        <taxon>Eurotatoria</taxon>
        <taxon>Bdelloidea</taxon>
        <taxon>Adinetida</taxon>
        <taxon>Adinetidae</taxon>
        <taxon>Adineta</taxon>
    </lineage>
</organism>
<evidence type="ECO:0000256" key="1">
    <source>
        <dbReference type="SAM" id="MobiDB-lite"/>
    </source>
</evidence>
<dbReference type="EMBL" id="CAJNOE010000292">
    <property type="protein sequence ID" value="CAF1124406.1"/>
    <property type="molecule type" value="Genomic_DNA"/>
</dbReference>
<keyword evidence="2" id="KW-0732">Signal</keyword>
<feature type="compositionally biased region" description="Polar residues" evidence="1">
    <location>
        <begin position="502"/>
        <end position="520"/>
    </location>
</feature>
<dbReference type="EMBL" id="CAJOBB010000844">
    <property type="protein sequence ID" value="CAF3763058.1"/>
    <property type="molecule type" value="Genomic_DNA"/>
</dbReference>
<dbReference type="Proteomes" id="UP000663868">
    <property type="component" value="Unassembled WGS sequence"/>
</dbReference>
<gene>
    <name evidence="3" type="ORF">IZO911_LOCUS24327</name>
    <name evidence="4" type="ORF">KXQ929_LOCUS14917</name>
</gene>
<evidence type="ECO:0000313" key="4">
    <source>
        <dbReference type="EMBL" id="CAF3763058.1"/>
    </source>
</evidence>
<feature type="compositionally biased region" description="Gly residues" evidence="1">
    <location>
        <begin position="430"/>
        <end position="440"/>
    </location>
</feature>
<proteinExistence type="predicted"/>
<feature type="compositionally biased region" description="Polar residues" evidence="1">
    <location>
        <begin position="574"/>
        <end position="590"/>
    </location>
</feature>
<feature type="compositionally biased region" description="Low complexity" evidence="1">
    <location>
        <begin position="45"/>
        <end position="59"/>
    </location>
</feature>
<evidence type="ECO:0000313" key="3">
    <source>
        <dbReference type="EMBL" id="CAF1124406.1"/>
    </source>
</evidence>
<evidence type="ECO:0000313" key="5">
    <source>
        <dbReference type="Proteomes" id="UP000663860"/>
    </source>
</evidence>
<dbReference type="AlphaFoldDB" id="A0A814QTG6"/>
<feature type="region of interest" description="Disordered" evidence="1">
    <location>
        <begin position="32"/>
        <end position="59"/>
    </location>
</feature>
<accession>A0A814QTG6</accession>
<reference evidence="3" key="1">
    <citation type="submission" date="2021-02" db="EMBL/GenBank/DDBJ databases">
        <authorList>
            <person name="Nowell W R."/>
        </authorList>
    </citation>
    <scope>NUCLEOTIDE SEQUENCE</scope>
</reference>